<dbReference type="InterPro" id="IPR002028">
    <property type="entry name" value="Trp_synthase_suA"/>
</dbReference>
<accession>A0A075GHD3</accession>
<dbReference type="PROSITE" id="PS00167">
    <property type="entry name" value="TRP_SYNTHASE_ALPHA"/>
    <property type="match status" value="1"/>
</dbReference>
<dbReference type="PANTHER" id="PTHR43406:SF1">
    <property type="entry name" value="TRYPTOPHAN SYNTHASE ALPHA CHAIN, CHLOROPLASTIC"/>
    <property type="match status" value="1"/>
</dbReference>
<dbReference type="InterPro" id="IPR018204">
    <property type="entry name" value="Trp_synthase_alpha_AS"/>
</dbReference>
<feature type="active site" description="Proton acceptor" evidence="9">
    <location>
        <position position="60"/>
    </location>
</feature>
<comment type="subunit">
    <text evidence="3 9">Tetramer of two alpha and two beta chains.</text>
</comment>
<keyword evidence="7 9" id="KW-0456">Lyase</keyword>
<evidence type="ECO:0000313" key="11">
    <source>
        <dbReference type="EMBL" id="AIF03369.1"/>
    </source>
</evidence>
<evidence type="ECO:0000256" key="8">
    <source>
        <dbReference type="ARBA" id="ARBA00049047"/>
    </source>
</evidence>
<keyword evidence="5 9" id="KW-0822">Tryptophan biosynthesis</keyword>
<dbReference type="PANTHER" id="PTHR43406">
    <property type="entry name" value="TRYPTOPHAN SYNTHASE, ALPHA CHAIN"/>
    <property type="match status" value="1"/>
</dbReference>
<dbReference type="CDD" id="cd04724">
    <property type="entry name" value="Tryptophan_synthase_alpha"/>
    <property type="match status" value="1"/>
</dbReference>
<dbReference type="AlphaFoldDB" id="A0A075GHD3"/>
<organism evidence="11">
    <name type="scientific">uncultured marine thaumarchaeote KM3_164_C03</name>
    <dbReference type="NCBI Taxonomy" id="1456035"/>
    <lineage>
        <taxon>Archaea</taxon>
        <taxon>Nitrososphaerota</taxon>
        <taxon>environmental samples</taxon>
    </lineage>
</organism>
<dbReference type="Gene3D" id="3.20.20.70">
    <property type="entry name" value="Aldolase class I"/>
    <property type="match status" value="1"/>
</dbReference>
<name>A0A075GHD3_9ARCH</name>
<dbReference type="GO" id="GO:0005829">
    <property type="term" value="C:cytosol"/>
    <property type="evidence" value="ECO:0007669"/>
    <property type="project" value="TreeGrafter"/>
</dbReference>
<feature type="active site" description="Proton acceptor" evidence="9">
    <location>
        <position position="49"/>
    </location>
</feature>
<evidence type="ECO:0000256" key="2">
    <source>
        <dbReference type="ARBA" id="ARBA00004733"/>
    </source>
</evidence>
<evidence type="ECO:0000256" key="6">
    <source>
        <dbReference type="ARBA" id="ARBA00023141"/>
    </source>
</evidence>
<dbReference type="HAMAP" id="MF_00131">
    <property type="entry name" value="Trp_synth_alpha"/>
    <property type="match status" value="1"/>
</dbReference>
<reference evidence="11" key="1">
    <citation type="journal article" date="2014" name="Genome Biol. Evol.">
        <title>Pangenome evidence for extensive interdomain horizontal transfer affecting lineage core and shell genes in uncultured planktonic thaumarchaeota and euryarchaeota.</title>
        <authorList>
            <person name="Deschamps P."/>
            <person name="Zivanovic Y."/>
            <person name="Moreira D."/>
            <person name="Rodriguez-Valera F."/>
            <person name="Lopez-Garcia P."/>
        </authorList>
    </citation>
    <scope>NUCLEOTIDE SEQUENCE</scope>
</reference>
<comment type="similarity">
    <text evidence="9 10">Belongs to the TrpA family.</text>
</comment>
<keyword evidence="4 9" id="KW-0028">Amino-acid biosynthesis</keyword>
<dbReference type="EC" id="4.2.1.20" evidence="9"/>
<dbReference type="InterPro" id="IPR013785">
    <property type="entry name" value="Aldolase_TIM"/>
</dbReference>
<dbReference type="FunFam" id="3.20.20.70:FF:000037">
    <property type="entry name" value="Tryptophan synthase alpha chain"/>
    <property type="match status" value="1"/>
</dbReference>
<sequence>MSKIKEKFKELKSRKESALISYIMAGYPSERATLSAVRGLIQGGTDIIELGFPFSDPIADGPTIQMASTESLNNGTKIDNFFAIVKKIRKESDIPLVLMTYTNILYNQTYQKFISRAKQAGIDGLILPDMAIEESKEYVKAAKKIGMDTIFLVSPNTEKDRLKQIIKSTSGFLYMVAVFGTTGVQTKIHKYTIDALKNTKNAAKGKIPVGVGFGISTEKDVQKYVSSGADAVIVGSANIKIIENTPASKIQTRIATFTKKLKNKTR</sequence>
<comment type="function">
    <text evidence="1 9">The alpha subunit is responsible for the aldol cleavage of indoleglycerol phosphate to indole and glyceraldehyde 3-phosphate.</text>
</comment>
<comment type="catalytic activity">
    <reaction evidence="8 9">
        <text>(1S,2R)-1-C-(indol-3-yl)glycerol 3-phosphate + L-serine = D-glyceraldehyde 3-phosphate + L-tryptophan + H2O</text>
        <dbReference type="Rhea" id="RHEA:10532"/>
        <dbReference type="ChEBI" id="CHEBI:15377"/>
        <dbReference type="ChEBI" id="CHEBI:33384"/>
        <dbReference type="ChEBI" id="CHEBI:57912"/>
        <dbReference type="ChEBI" id="CHEBI:58866"/>
        <dbReference type="ChEBI" id="CHEBI:59776"/>
        <dbReference type="EC" id="4.2.1.20"/>
    </reaction>
</comment>
<keyword evidence="6 9" id="KW-0057">Aromatic amino acid biosynthesis</keyword>
<protein>
    <recommendedName>
        <fullName evidence="9">Tryptophan synthase alpha chain</fullName>
        <ecNumber evidence="9">4.2.1.20</ecNumber>
    </recommendedName>
</protein>
<dbReference type="SUPFAM" id="SSF51366">
    <property type="entry name" value="Ribulose-phoshate binding barrel"/>
    <property type="match status" value="1"/>
</dbReference>
<dbReference type="EMBL" id="KF900677">
    <property type="protein sequence ID" value="AIF03369.1"/>
    <property type="molecule type" value="Genomic_DNA"/>
</dbReference>
<evidence type="ECO:0000256" key="1">
    <source>
        <dbReference type="ARBA" id="ARBA00003365"/>
    </source>
</evidence>
<dbReference type="Pfam" id="PF00290">
    <property type="entry name" value="Trp_syntA"/>
    <property type="match status" value="1"/>
</dbReference>
<dbReference type="UniPathway" id="UPA00035">
    <property type="reaction ID" value="UER00044"/>
</dbReference>
<gene>
    <name evidence="9 11" type="primary">trpA</name>
</gene>
<dbReference type="InterPro" id="IPR011060">
    <property type="entry name" value="RibuloseP-bd_barrel"/>
</dbReference>
<dbReference type="GO" id="GO:0004834">
    <property type="term" value="F:tryptophan synthase activity"/>
    <property type="evidence" value="ECO:0007669"/>
    <property type="project" value="UniProtKB-UniRule"/>
</dbReference>
<evidence type="ECO:0000256" key="10">
    <source>
        <dbReference type="RuleBase" id="RU003662"/>
    </source>
</evidence>
<comment type="pathway">
    <text evidence="2 9">Amino-acid biosynthesis; L-tryptophan biosynthesis; L-tryptophan from chorismate: step 5/5.</text>
</comment>
<evidence type="ECO:0000256" key="5">
    <source>
        <dbReference type="ARBA" id="ARBA00022822"/>
    </source>
</evidence>
<evidence type="ECO:0000256" key="9">
    <source>
        <dbReference type="HAMAP-Rule" id="MF_00131"/>
    </source>
</evidence>
<proteinExistence type="inferred from homology"/>
<evidence type="ECO:0000256" key="7">
    <source>
        <dbReference type="ARBA" id="ARBA00023239"/>
    </source>
</evidence>
<evidence type="ECO:0000256" key="4">
    <source>
        <dbReference type="ARBA" id="ARBA00022605"/>
    </source>
</evidence>
<dbReference type="NCBIfam" id="TIGR00262">
    <property type="entry name" value="trpA"/>
    <property type="match status" value="1"/>
</dbReference>
<evidence type="ECO:0000256" key="3">
    <source>
        <dbReference type="ARBA" id="ARBA00011270"/>
    </source>
</evidence>